<evidence type="ECO:0000256" key="9">
    <source>
        <dbReference type="ARBA" id="ARBA00023765"/>
    </source>
</evidence>
<dbReference type="Gene3D" id="3.10.20.90">
    <property type="entry name" value="Phosphatidylinositol 3-kinase Catalytic Subunit, Chain A, domain 1"/>
    <property type="match status" value="1"/>
</dbReference>
<dbReference type="InterPro" id="IPR029071">
    <property type="entry name" value="Ubiquitin-like_domsf"/>
</dbReference>
<evidence type="ECO:0000256" key="2">
    <source>
        <dbReference type="ARBA" id="ARBA00009800"/>
    </source>
</evidence>
<evidence type="ECO:0000256" key="3">
    <source>
        <dbReference type="ARBA" id="ARBA00022525"/>
    </source>
</evidence>
<name>A0A8K0I7W4_COCNU</name>
<reference evidence="12" key="2">
    <citation type="submission" date="2019-07" db="EMBL/GenBank/DDBJ databases">
        <authorList>
            <person name="Yang Y."/>
            <person name="Bocs S."/>
            <person name="Baudouin L."/>
        </authorList>
    </citation>
    <scope>NUCLEOTIDE SEQUENCE</scope>
    <source>
        <tissue evidence="12">Spear leaf of Hainan Tall coconut</tissue>
    </source>
</reference>
<evidence type="ECO:0000313" key="12">
    <source>
        <dbReference type="EMBL" id="KAG1341993.1"/>
    </source>
</evidence>
<keyword evidence="6" id="KW-0472">Membrane</keyword>
<dbReference type="PANTHER" id="PTHR14363:SF13">
    <property type="entry name" value="OS07G0598400 PROTEIN"/>
    <property type="match status" value="1"/>
</dbReference>
<dbReference type="Pfam" id="PF13881">
    <property type="entry name" value="Rad60-SLD_2"/>
    <property type="match status" value="2"/>
</dbReference>
<comment type="subcellular location">
    <subcellularLocation>
        <location evidence="9">Lysosome membrane</location>
        <topology evidence="9">Peripheral membrane protein</topology>
    </subcellularLocation>
    <subcellularLocation>
        <location evidence="1">Secreted</location>
    </subcellularLocation>
</comment>
<dbReference type="GO" id="GO:0005765">
    <property type="term" value="C:lysosomal membrane"/>
    <property type="evidence" value="ECO:0007669"/>
    <property type="project" value="UniProtKB-SubCell"/>
</dbReference>
<reference evidence="12" key="1">
    <citation type="journal article" date="2017" name="Gigascience">
        <title>The genome draft of coconut (Cocos nucifera).</title>
        <authorList>
            <person name="Xiao Y."/>
            <person name="Xu P."/>
            <person name="Fan H."/>
            <person name="Baudouin L."/>
            <person name="Xia W."/>
            <person name="Bocs S."/>
            <person name="Xu J."/>
            <person name="Li Q."/>
            <person name="Guo A."/>
            <person name="Zhou L."/>
            <person name="Li J."/>
            <person name="Wu Y."/>
            <person name="Ma Z."/>
            <person name="Armero A."/>
            <person name="Issali A.E."/>
            <person name="Liu N."/>
            <person name="Peng M."/>
            <person name="Yang Y."/>
        </authorList>
    </citation>
    <scope>NUCLEOTIDE SEQUENCE</scope>
    <source>
        <tissue evidence="12">Spear leaf of Hainan Tall coconut</tissue>
    </source>
</reference>
<dbReference type="CDD" id="cd01814">
    <property type="entry name" value="Ubl_MUBs_plant"/>
    <property type="match status" value="1"/>
</dbReference>
<evidence type="ECO:0000259" key="11">
    <source>
        <dbReference type="Pfam" id="PF13881"/>
    </source>
</evidence>
<dbReference type="SUPFAM" id="SSF54236">
    <property type="entry name" value="Ubiquitin-like"/>
    <property type="match status" value="2"/>
</dbReference>
<comment type="caution">
    <text evidence="12">The sequence shown here is derived from an EMBL/GenBank/DDBJ whole genome shotgun (WGS) entry which is preliminary data.</text>
</comment>
<evidence type="ECO:0000313" key="13">
    <source>
        <dbReference type="Proteomes" id="UP000797356"/>
    </source>
</evidence>
<evidence type="ECO:0000256" key="5">
    <source>
        <dbReference type="ARBA" id="ARBA00022801"/>
    </source>
</evidence>
<dbReference type="PANTHER" id="PTHR14363">
    <property type="entry name" value="HEPARANASE-RELATED"/>
    <property type="match status" value="1"/>
</dbReference>
<keyword evidence="7" id="KW-0325">Glycoprotein</keyword>
<evidence type="ECO:0000256" key="6">
    <source>
        <dbReference type="ARBA" id="ARBA00023136"/>
    </source>
</evidence>
<comment type="similarity">
    <text evidence="2">Belongs to the glycosyl hydrolase 79 family.</text>
</comment>
<evidence type="ECO:0000256" key="10">
    <source>
        <dbReference type="ARBA" id="ARBA00055929"/>
    </source>
</evidence>
<evidence type="ECO:0000256" key="1">
    <source>
        <dbReference type="ARBA" id="ARBA00004613"/>
    </source>
</evidence>
<accession>A0A8K0I7W4</accession>
<dbReference type="OrthoDB" id="726732at2759"/>
<dbReference type="Pfam" id="PF03662">
    <property type="entry name" value="Glyco_hydro_79n"/>
    <property type="match status" value="1"/>
</dbReference>
<keyword evidence="4" id="KW-0732">Signal</keyword>
<sequence>MSGVQEPLEIKFRLFDGSDIGPKKYAPATSVATLKESIIAQWPKDLPDVIYDNYWSTDGRNSNVGPVFYFIVVTIIGEVIPIDSELMRTPQQKWRLMTGKENGPRTVNDLKLINAGKILENNRTLADCRSPIFSLSLGDKVTVSVKAVTTISKTDDSFICATIDWWPKEKCNYGMCPWDSSSIINLDLNNTILFNAIKAFKSLRIRLGGSLQDQVVYKVGEEPATCEDFKLDKNGLFGFSEGCLSKCRWDELNAFFNKTGTILTFGLNALAGRRKAPQGNNHIGDWNTTNARQFIEYTVLKNYKIESWELGNELSGQGVSASVDPKQYGRDLIALKKVLSDIYKNSSTEPKILAPGGFFDAQWFADMLQTSGPGVVNGVTHHIYNLGAGVDKELIYKIQDPYYLDQIVQTYNDIETIIQDFGPWSAAWVGESGGAYNSGGKDVSNTFADSFCALLWHRLMGPGVLHTTHNGSPYLRAYAHCSKQKNGVTLLLVNLSNSTSFDVSVVSDLNLYPPKIGRSLASVQEKGQREEYHLTPQGGNIQSRVMLLNGQPLNLTCSGDIPEMYPFIADAAAPLYIAPHSIAFVSFEDFRAPACAKN</sequence>
<feature type="domain" description="UBL3-like ubiquitin" evidence="11">
    <location>
        <begin position="98"/>
        <end position="137"/>
    </location>
</feature>
<dbReference type="Gene3D" id="3.20.20.80">
    <property type="entry name" value="Glycosidases"/>
    <property type="match status" value="1"/>
</dbReference>
<dbReference type="FunFam" id="3.20.20.80:FF:000023">
    <property type="entry name" value="heparanase-like protein 3"/>
    <property type="match status" value="1"/>
</dbReference>
<comment type="function">
    <text evidence="10">Endoglycosidase which is a cell surface and extracellular matrix-degrading enzyme. Cleaves heparan sulfate proteoglycans (HSPGs) into heparan sulfate side chains and core proteoglycans.</text>
</comment>
<dbReference type="InterPro" id="IPR005199">
    <property type="entry name" value="Glyco_hydro_79"/>
</dbReference>
<keyword evidence="3" id="KW-0964">Secreted</keyword>
<evidence type="ECO:0000256" key="4">
    <source>
        <dbReference type="ARBA" id="ARBA00022729"/>
    </source>
</evidence>
<dbReference type="SUPFAM" id="SSF51445">
    <property type="entry name" value="(Trans)glycosidases"/>
    <property type="match status" value="1"/>
</dbReference>
<gene>
    <name evidence="12" type="ORF">COCNU_05G002220</name>
</gene>
<dbReference type="AlphaFoldDB" id="A0A8K0I7W4"/>
<proteinExistence type="inferred from homology"/>
<dbReference type="GO" id="GO:0009505">
    <property type="term" value="C:plant-type cell wall"/>
    <property type="evidence" value="ECO:0007669"/>
    <property type="project" value="TreeGrafter"/>
</dbReference>
<dbReference type="InterPro" id="IPR039540">
    <property type="entry name" value="UBL3-like_ubiquitin_dom"/>
</dbReference>
<dbReference type="GO" id="GO:0005576">
    <property type="term" value="C:extracellular region"/>
    <property type="evidence" value="ECO:0007669"/>
    <property type="project" value="UniProtKB-SubCell"/>
</dbReference>
<dbReference type="Proteomes" id="UP000797356">
    <property type="component" value="Chromosome 5"/>
</dbReference>
<dbReference type="InterPro" id="IPR017853">
    <property type="entry name" value="GH"/>
</dbReference>
<protein>
    <submittedName>
        <fullName evidence="12">Putative Heparanase-like protein 2</fullName>
    </submittedName>
</protein>
<dbReference type="GO" id="GO:0004566">
    <property type="term" value="F:beta-glucuronidase activity"/>
    <property type="evidence" value="ECO:0007669"/>
    <property type="project" value="TreeGrafter"/>
</dbReference>
<keyword evidence="8" id="KW-0458">Lysosome</keyword>
<keyword evidence="13" id="KW-1185">Reference proteome</keyword>
<dbReference type="EMBL" id="CM017876">
    <property type="protein sequence ID" value="KAG1341993.1"/>
    <property type="molecule type" value="Genomic_DNA"/>
</dbReference>
<evidence type="ECO:0000256" key="7">
    <source>
        <dbReference type="ARBA" id="ARBA00023180"/>
    </source>
</evidence>
<keyword evidence="5" id="KW-0378">Hydrolase</keyword>
<organism evidence="12 13">
    <name type="scientific">Cocos nucifera</name>
    <name type="common">Coconut palm</name>
    <dbReference type="NCBI Taxonomy" id="13894"/>
    <lineage>
        <taxon>Eukaryota</taxon>
        <taxon>Viridiplantae</taxon>
        <taxon>Streptophyta</taxon>
        <taxon>Embryophyta</taxon>
        <taxon>Tracheophyta</taxon>
        <taxon>Spermatophyta</taxon>
        <taxon>Magnoliopsida</taxon>
        <taxon>Liliopsida</taxon>
        <taxon>Arecaceae</taxon>
        <taxon>Arecoideae</taxon>
        <taxon>Cocoseae</taxon>
        <taxon>Attaleinae</taxon>
        <taxon>Cocos</taxon>
    </lineage>
</organism>
<evidence type="ECO:0000256" key="8">
    <source>
        <dbReference type="ARBA" id="ARBA00023228"/>
    </source>
</evidence>
<feature type="domain" description="UBL3-like ubiquitin" evidence="11">
    <location>
        <begin position="7"/>
        <end position="46"/>
    </location>
</feature>